<dbReference type="RefSeq" id="WP_156204468.1">
    <property type="nucleotide sequence ID" value="NZ_CP046457.1"/>
</dbReference>
<dbReference type="GO" id="GO:0006412">
    <property type="term" value="P:translation"/>
    <property type="evidence" value="ECO:0007669"/>
    <property type="project" value="UniProtKB-UniRule"/>
</dbReference>
<reference evidence="9" key="1">
    <citation type="journal article" date="2019" name="Microbiology">
        <title>Complete Genome Sequence of an Uncultured Bacterium of the Candidate Phylum Bipolaricaulota.</title>
        <authorList>
            <person name="Kadnikov V.V."/>
            <person name="Mardanov A.V."/>
            <person name="Beletsky A.V."/>
            <person name="Frank Y.A."/>
            <person name="Karnachuk O.V."/>
            <person name="Ravin N.V."/>
        </authorList>
    </citation>
    <scope>NUCLEOTIDE SEQUENCE [LARGE SCALE GENOMIC DNA]</scope>
</reference>
<protein>
    <recommendedName>
        <fullName evidence="6 7">Large ribosomal subunit protein bL31</fullName>
    </recommendedName>
</protein>
<dbReference type="OrthoDB" id="9803251at2"/>
<dbReference type="InterPro" id="IPR002150">
    <property type="entry name" value="Ribosomal_bL31"/>
</dbReference>
<gene>
    <name evidence="7" type="primary">rpmE</name>
    <name evidence="8" type="ORF">SYNTR_2121</name>
</gene>
<sequence>MKAKTHPKYIKTTARCACGNEFETGSTKENIRVEICSQCHPFYTGNKQRLVDTTGRVDKFKKKYGLK</sequence>
<keyword evidence="7" id="KW-0862">Zinc</keyword>
<keyword evidence="7" id="KW-0479">Metal-binding</keyword>
<feature type="binding site" evidence="7">
    <location>
        <position position="18"/>
    </location>
    <ligand>
        <name>Zn(2+)</name>
        <dbReference type="ChEBI" id="CHEBI:29105"/>
    </ligand>
</feature>
<dbReference type="PROSITE" id="PS01143">
    <property type="entry name" value="RIBOSOMAL_L31"/>
    <property type="match status" value="1"/>
</dbReference>
<dbReference type="Pfam" id="PF01197">
    <property type="entry name" value="Ribosomal_L31"/>
    <property type="match status" value="1"/>
</dbReference>
<dbReference type="KEGG" id="salq:SYNTR_2121"/>
<dbReference type="PRINTS" id="PR01249">
    <property type="entry name" value="RIBOSOMALL31"/>
</dbReference>
<dbReference type="GO" id="GO:0003735">
    <property type="term" value="F:structural constituent of ribosome"/>
    <property type="evidence" value="ECO:0007669"/>
    <property type="project" value="InterPro"/>
</dbReference>
<evidence type="ECO:0000313" key="8">
    <source>
        <dbReference type="EMBL" id="QGU00715.1"/>
    </source>
</evidence>
<keyword evidence="4 7" id="KW-0689">Ribosomal protein</keyword>
<dbReference type="NCBIfam" id="NF000612">
    <property type="entry name" value="PRK00019.1"/>
    <property type="match status" value="1"/>
</dbReference>
<evidence type="ECO:0000256" key="1">
    <source>
        <dbReference type="ARBA" id="ARBA00009296"/>
    </source>
</evidence>
<organism evidence="8 9">
    <name type="scientific">Candidatus Syntrophocurvum alkaliphilum</name>
    <dbReference type="NCBI Taxonomy" id="2293317"/>
    <lineage>
        <taxon>Bacteria</taxon>
        <taxon>Bacillati</taxon>
        <taxon>Bacillota</taxon>
        <taxon>Clostridia</taxon>
        <taxon>Eubacteriales</taxon>
        <taxon>Syntrophomonadaceae</taxon>
        <taxon>Candidatus Syntrophocurvum</taxon>
    </lineage>
</organism>
<dbReference type="PANTHER" id="PTHR33280">
    <property type="entry name" value="50S RIBOSOMAL PROTEIN L31, CHLOROPLASTIC"/>
    <property type="match status" value="1"/>
</dbReference>
<dbReference type="GO" id="GO:0046872">
    <property type="term" value="F:metal ion binding"/>
    <property type="evidence" value="ECO:0007669"/>
    <property type="project" value="UniProtKB-KW"/>
</dbReference>
<feature type="binding site" evidence="7">
    <location>
        <position position="39"/>
    </location>
    <ligand>
        <name>Zn(2+)</name>
        <dbReference type="ChEBI" id="CHEBI:29105"/>
    </ligand>
</feature>
<dbReference type="NCBIfam" id="TIGR00105">
    <property type="entry name" value="L31"/>
    <property type="match status" value="1"/>
</dbReference>
<dbReference type="InterPro" id="IPR034704">
    <property type="entry name" value="Ribosomal_bL28/bL31-like_sf"/>
</dbReference>
<accession>A0A6I6DDR8</accession>
<dbReference type="Proteomes" id="UP000426444">
    <property type="component" value="Chromosome"/>
</dbReference>
<dbReference type="GO" id="GO:0019843">
    <property type="term" value="F:rRNA binding"/>
    <property type="evidence" value="ECO:0007669"/>
    <property type="project" value="UniProtKB-KW"/>
</dbReference>
<keyword evidence="9" id="KW-1185">Reference proteome</keyword>
<evidence type="ECO:0000313" key="9">
    <source>
        <dbReference type="Proteomes" id="UP000426444"/>
    </source>
</evidence>
<comment type="function">
    <text evidence="7">Binds the 23S rRNA.</text>
</comment>
<evidence type="ECO:0000256" key="5">
    <source>
        <dbReference type="ARBA" id="ARBA00023274"/>
    </source>
</evidence>
<name>A0A6I6DDR8_9FIRM</name>
<evidence type="ECO:0000256" key="3">
    <source>
        <dbReference type="ARBA" id="ARBA00022884"/>
    </source>
</evidence>
<evidence type="ECO:0000256" key="4">
    <source>
        <dbReference type="ARBA" id="ARBA00022980"/>
    </source>
</evidence>
<dbReference type="InterPro" id="IPR042105">
    <property type="entry name" value="Ribosomal_bL31_sf"/>
</dbReference>
<keyword evidence="3 7" id="KW-0694">RNA-binding</keyword>
<evidence type="ECO:0000256" key="7">
    <source>
        <dbReference type="HAMAP-Rule" id="MF_00501"/>
    </source>
</evidence>
<comment type="cofactor">
    <cofactor evidence="7">
        <name>Zn(2+)</name>
        <dbReference type="ChEBI" id="CHEBI:29105"/>
    </cofactor>
    <text evidence="7">Binds 1 zinc ion per subunit.</text>
</comment>
<comment type="subunit">
    <text evidence="7">Part of the 50S ribosomal subunit.</text>
</comment>
<dbReference type="EMBL" id="CP046457">
    <property type="protein sequence ID" value="QGU00715.1"/>
    <property type="molecule type" value="Genomic_DNA"/>
</dbReference>
<dbReference type="GO" id="GO:1990904">
    <property type="term" value="C:ribonucleoprotein complex"/>
    <property type="evidence" value="ECO:0007669"/>
    <property type="project" value="UniProtKB-KW"/>
</dbReference>
<dbReference type="HAMAP" id="MF_00501">
    <property type="entry name" value="Ribosomal_bL31_1"/>
    <property type="match status" value="1"/>
</dbReference>
<keyword evidence="2 7" id="KW-0699">rRNA-binding</keyword>
<proteinExistence type="inferred from homology"/>
<dbReference type="GO" id="GO:0005840">
    <property type="term" value="C:ribosome"/>
    <property type="evidence" value="ECO:0007669"/>
    <property type="project" value="UniProtKB-KW"/>
</dbReference>
<comment type="similarity">
    <text evidence="1 7">Belongs to the bacterial ribosomal protein bL31 family. Type A subfamily.</text>
</comment>
<evidence type="ECO:0000256" key="6">
    <source>
        <dbReference type="ARBA" id="ARBA00035687"/>
    </source>
</evidence>
<dbReference type="SUPFAM" id="SSF143800">
    <property type="entry name" value="L28p-like"/>
    <property type="match status" value="1"/>
</dbReference>
<feature type="binding site" evidence="7">
    <location>
        <position position="36"/>
    </location>
    <ligand>
        <name>Zn(2+)</name>
        <dbReference type="ChEBI" id="CHEBI:29105"/>
    </ligand>
</feature>
<dbReference type="NCBIfam" id="NF001809">
    <property type="entry name" value="PRK00528.1"/>
    <property type="match status" value="1"/>
</dbReference>
<dbReference type="InterPro" id="IPR027491">
    <property type="entry name" value="Ribosomal_bL31_A"/>
</dbReference>
<evidence type="ECO:0000256" key="2">
    <source>
        <dbReference type="ARBA" id="ARBA00022730"/>
    </source>
</evidence>
<feature type="binding site" evidence="7">
    <location>
        <position position="16"/>
    </location>
    <ligand>
        <name>Zn(2+)</name>
        <dbReference type="ChEBI" id="CHEBI:29105"/>
    </ligand>
</feature>
<dbReference type="AlphaFoldDB" id="A0A6I6DDR8"/>
<dbReference type="PANTHER" id="PTHR33280:SF1">
    <property type="entry name" value="LARGE RIBOSOMAL SUBUNIT PROTEIN BL31C"/>
    <property type="match status" value="1"/>
</dbReference>
<dbReference type="Gene3D" id="4.10.830.30">
    <property type="entry name" value="Ribosomal protein L31"/>
    <property type="match status" value="1"/>
</dbReference>
<keyword evidence="5 7" id="KW-0687">Ribonucleoprotein</keyword>